<keyword evidence="6 10" id="KW-0418">Kinase</keyword>
<reference evidence="12 13" key="1">
    <citation type="submission" date="2019-07" db="EMBL/GenBank/DDBJ databases">
        <title>Whole genome shotgun sequence of Pseudonocardia asaccharolytica NBRC 16224.</title>
        <authorList>
            <person name="Hosoyama A."/>
            <person name="Uohara A."/>
            <person name="Ohji S."/>
            <person name="Ichikawa N."/>
        </authorList>
    </citation>
    <scope>NUCLEOTIDE SEQUENCE [LARGE SCALE GENOMIC DNA]</scope>
    <source>
        <strain evidence="12 13">NBRC 16224</strain>
    </source>
</reference>
<accession>A0A511D2Y8</accession>
<evidence type="ECO:0000256" key="10">
    <source>
        <dbReference type="RuleBase" id="RU363066"/>
    </source>
</evidence>
<evidence type="ECO:0000256" key="6">
    <source>
        <dbReference type="ARBA" id="ARBA00022777"/>
    </source>
</evidence>
<dbReference type="Proteomes" id="UP000321328">
    <property type="component" value="Unassembled WGS sequence"/>
</dbReference>
<feature type="region of interest" description="Disordered" evidence="11">
    <location>
        <begin position="175"/>
        <end position="196"/>
    </location>
</feature>
<evidence type="ECO:0000256" key="5">
    <source>
        <dbReference type="ARBA" id="ARBA00022741"/>
    </source>
</evidence>
<evidence type="ECO:0000256" key="9">
    <source>
        <dbReference type="ARBA" id="ARBA00048090"/>
    </source>
</evidence>
<keyword evidence="8" id="KW-0311">Gluconate utilization</keyword>
<protein>
    <recommendedName>
        <fullName evidence="3 10">Gluconokinase</fullName>
        <ecNumber evidence="3 10">2.7.1.12</ecNumber>
    </recommendedName>
</protein>
<evidence type="ECO:0000313" key="13">
    <source>
        <dbReference type="Proteomes" id="UP000321328"/>
    </source>
</evidence>
<dbReference type="FunFam" id="3.40.50.300:FF:000522">
    <property type="entry name" value="Gluconokinase"/>
    <property type="match status" value="1"/>
</dbReference>
<evidence type="ECO:0000256" key="11">
    <source>
        <dbReference type="SAM" id="MobiDB-lite"/>
    </source>
</evidence>
<keyword evidence="5 10" id="KW-0547">Nucleotide-binding</keyword>
<evidence type="ECO:0000256" key="1">
    <source>
        <dbReference type="ARBA" id="ARBA00004761"/>
    </source>
</evidence>
<evidence type="ECO:0000256" key="2">
    <source>
        <dbReference type="ARBA" id="ARBA00008420"/>
    </source>
</evidence>
<dbReference type="Pfam" id="PF13671">
    <property type="entry name" value="AAA_33"/>
    <property type="match status" value="1"/>
</dbReference>
<dbReference type="GO" id="GO:0046316">
    <property type="term" value="F:gluconokinase activity"/>
    <property type="evidence" value="ECO:0007669"/>
    <property type="project" value="UniProtKB-EC"/>
</dbReference>
<keyword evidence="13" id="KW-1185">Reference proteome</keyword>
<dbReference type="SUPFAM" id="SSF52540">
    <property type="entry name" value="P-loop containing nucleoside triphosphate hydrolases"/>
    <property type="match status" value="1"/>
</dbReference>
<dbReference type="RefSeq" id="WP_245585729.1">
    <property type="nucleotide sequence ID" value="NZ_AUII01000027.1"/>
</dbReference>
<dbReference type="PANTHER" id="PTHR43442:SF3">
    <property type="entry name" value="GLUCONOKINASE-RELATED"/>
    <property type="match status" value="1"/>
</dbReference>
<organism evidence="12 13">
    <name type="scientific">Pseudonocardia asaccharolytica DSM 44247 = NBRC 16224</name>
    <dbReference type="NCBI Taxonomy" id="1123024"/>
    <lineage>
        <taxon>Bacteria</taxon>
        <taxon>Bacillati</taxon>
        <taxon>Actinomycetota</taxon>
        <taxon>Actinomycetes</taxon>
        <taxon>Pseudonocardiales</taxon>
        <taxon>Pseudonocardiaceae</taxon>
        <taxon>Pseudonocardia</taxon>
    </lineage>
</organism>
<dbReference type="STRING" id="1123024.GCA_000423625_04184"/>
<dbReference type="InterPro" id="IPR027417">
    <property type="entry name" value="P-loop_NTPase"/>
</dbReference>
<gene>
    <name evidence="12" type="ORF">PA7_28840</name>
</gene>
<comment type="catalytic activity">
    <reaction evidence="9 10">
        <text>D-gluconate + ATP = 6-phospho-D-gluconate + ADP + H(+)</text>
        <dbReference type="Rhea" id="RHEA:19433"/>
        <dbReference type="ChEBI" id="CHEBI:15378"/>
        <dbReference type="ChEBI" id="CHEBI:18391"/>
        <dbReference type="ChEBI" id="CHEBI:30616"/>
        <dbReference type="ChEBI" id="CHEBI:58759"/>
        <dbReference type="ChEBI" id="CHEBI:456216"/>
        <dbReference type="EC" id="2.7.1.12"/>
    </reaction>
</comment>
<evidence type="ECO:0000256" key="8">
    <source>
        <dbReference type="ARBA" id="ARBA00023064"/>
    </source>
</evidence>
<evidence type="ECO:0000256" key="3">
    <source>
        <dbReference type="ARBA" id="ARBA00012054"/>
    </source>
</evidence>
<dbReference type="CDD" id="cd02021">
    <property type="entry name" value="GntK"/>
    <property type="match status" value="1"/>
</dbReference>
<sequence length="196" mass="21290">MGESGRMGVRRQTIAVVMGVSGVGKTTVAAELARRTGWVSLEGDDLHPEASRRKMAAGQPLSDDDRRPWLRRIAGWIGDQEAAGRSGVVTCSALKRSYRDLLREGHPSVWFVHLVAERDVLAERLRRRRGHYMPASLLASQLAALEPLQPDEPGIAVPAHRDPAAAVGQVLGMLWSGSNPSPTQPQHGGFTPVRPE</sequence>
<dbReference type="EC" id="2.7.1.12" evidence="3 10"/>
<dbReference type="GO" id="GO:0005737">
    <property type="term" value="C:cytoplasm"/>
    <property type="evidence" value="ECO:0007669"/>
    <property type="project" value="TreeGrafter"/>
</dbReference>
<dbReference type="EMBL" id="BJVI01000030">
    <property type="protein sequence ID" value="GEL19047.1"/>
    <property type="molecule type" value="Genomic_DNA"/>
</dbReference>
<comment type="caution">
    <text evidence="12">The sequence shown here is derived from an EMBL/GenBank/DDBJ whole genome shotgun (WGS) entry which is preliminary data.</text>
</comment>
<evidence type="ECO:0000313" key="12">
    <source>
        <dbReference type="EMBL" id="GEL19047.1"/>
    </source>
</evidence>
<proteinExistence type="inferred from homology"/>
<dbReference type="AlphaFoldDB" id="A0A511D2Y8"/>
<dbReference type="GO" id="GO:0005524">
    <property type="term" value="F:ATP binding"/>
    <property type="evidence" value="ECO:0007669"/>
    <property type="project" value="UniProtKB-KW"/>
</dbReference>
<name>A0A511D2Y8_9PSEU</name>
<dbReference type="InterPro" id="IPR006001">
    <property type="entry name" value="Therm_gnt_kin"/>
</dbReference>
<dbReference type="GO" id="GO:0019521">
    <property type="term" value="P:D-gluconate metabolic process"/>
    <property type="evidence" value="ECO:0007669"/>
    <property type="project" value="UniProtKB-KW"/>
</dbReference>
<evidence type="ECO:0000256" key="7">
    <source>
        <dbReference type="ARBA" id="ARBA00022840"/>
    </source>
</evidence>
<dbReference type="Gene3D" id="3.40.50.300">
    <property type="entry name" value="P-loop containing nucleotide triphosphate hydrolases"/>
    <property type="match status" value="1"/>
</dbReference>
<dbReference type="PANTHER" id="PTHR43442">
    <property type="entry name" value="GLUCONOKINASE-RELATED"/>
    <property type="match status" value="1"/>
</dbReference>
<comment type="similarity">
    <text evidence="2 10">Belongs to the gluconokinase GntK/GntV family.</text>
</comment>
<comment type="pathway">
    <text evidence="1">Carbohydrate acid metabolism.</text>
</comment>
<dbReference type="NCBIfam" id="TIGR01313">
    <property type="entry name" value="therm_gnt_kin"/>
    <property type="match status" value="1"/>
</dbReference>
<evidence type="ECO:0000256" key="4">
    <source>
        <dbReference type="ARBA" id="ARBA00022679"/>
    </source>
</evidence>
<keyword evidence="7 10" id="KW-0067">ATP-binding</keyword>
<keyword evidence="4 10" id="KW-0808">Transferase</keyword>
<feature type="compositionally biased region" description="Polar residues" evidence="11">
    <location>
        <begin position="176"/>
        <end position="186"/>
    </location>
</feature>